<evidence type="ECO:0000256" key="1">
    <source>
        <dbReference type="SAM" id="SignalP"/>
    </source>
</evidence>
<reference evidence="2 3" key="1">
    <citation type="submission" date="2019-07" db="EMBL/GenBank/DDBJ databases">
        <title>Complete Genome Sequence of Leptotrichia goodfellowii Strain JCM 16774.</title>
        <authorList>
            <person name="Watanabe S."/>
            <person name="Cui L."/>
        </authorList>
    </citation>
    <scope>NUCLEOTIDE SEQUENCE [LARGE SCALE GENOMIC DNA]</scope>
    <source>
        <strain evidence="2 3">JCM16774</strain>
    </source>
</reference>
<organism evidence="2 3">
    <name type="scientific">Pseudoleptotrichia goodfellowii</name>
    <dbReference type="NCBI Taxonomy" id="157692"/>
    <lineage>
        <taxon>Bacteria</taxon>
        <taxon>Fusobacteriati</taxon>
        <taxon>Fusobacteriota</taxon>
        <taxon>Fusobacteriia</taxon>
        <taxon>Fusobacteriales</taxon>
        <taxon>Leptotrichiaceae</taxon>
        <taxon>Pseudoleptotrichia</taxon>
    </lineage>
</organism>
<keyword evidence="1" id="KW-0732">Signal</keyword>
<sequence length="91" mass="10705">MKKIIVFVMLLLSVQLFSEDYKVILKKNVTLSEQDLKKNNKEIEIAAKRDYNLIKEASMEGFRNVFSQIFQSIEPEDGSDKELLLFYQKKI</sequence>
<feature type="chain" id="PRO_5021726140" evidence="1">
    <location>
        <begin position="19"/>
        <end position="91"/>
    </location>
</feature>
<feature type="signal peptide" evidence="1">
    <location>
        <begin position="1"/>
        <end position="18"/>
    </location>
</feature>
<dbReference type="Proteomes" id="UP000321606">
    <property type="component" value="Chromosome"/>
</dbReference>
<evidence type="ECO:0000313" key="2">
    <source>
        <dbReference type="EMBL" id="BBM35304.1"/>
    </source>
</evidence>
<dbReference type="EMBL" id="AP019822">
    <property type="protein sequence ID" value="BBM35304.1"/>
    <property type="molecule type" value="Genomic_DNA"/>
</dbReference>
<dbReference type="AlphaFoldDB" id="A0A510J805"/>
<proteinExistence type="predicted"/>
<protein>
    <submittedName>
        <fullName evidence="2">Uncharacterized protein</fullName>
    </submittedName>
</protein>
<dbReference type="RefSeq" id="WP_036055978.1">
    <property type="nucleotide sequence ID" value="NZ_AP019822.1"/>
</dbReference>
<name>A0A510J805_9FUSO</name>
<gene>
    <name evidence="2" type="ORF">JCM16774_0211</name>
</gene>
<accession>A0A510J805</accession>
<evidence type="ECO:0000313" key="3">
    <source>
        <dbReference type="Proteomes" id="UP000321606"/>
    </source>
</evidence>
<dbReference type="STRING" id="714315.GCA_000516535_00226"/>
<dbReference type="OrthoDB" id="80137at2"/>
<dbReference type="KEGG" id="lgo:JCM16774_0211"/>